<keyword evidence="4" id="KW-0963">Cytoplasm</keyword>
<dbReference type="GO" id="GO:0000049">
    <property type="term" value="F:tRNA binding"/>
    <property type="evidence" value="ECO:0007669"/>
    <property type="project" value="TreeGrafter"/>
</dbReference>
<gene>
    <name evidence="8" type="ORF">VI33_02185</name>
</gene>
<dbReference type="Pfam" id="PF01300">
    <property type="entry name" value="Sua5_yciO_yrdC"/>
    <property type="match status" value="1"/>
</dbReference>
<sequence>MLTPRIQRKVLTGKILIHPTESCFGLGCHPKNINALKKILIIKKRSKNKSFLLISDKVQKFFRYVSLSEKNLQHISDWPKHTSYLFKKNPSSPMLLSPKKEKIGCRIPDHKKIKRTLENLNFPITSTSANFSGQISLKFWRHCCRKFSSKSCIIMNERVGNYKRPSTIIDFESKKIIRK</sequence>
<dbReference type="EMBL" id="CP011002">
    <property type="protein sequence ID" value="AKO65578.1"/>
    <property type="molecule type" value="Genomic_DNA"/>
</dbReference>
<comment type="similarity">
    <text evidence="2">Belongs to the SUA5 family.</text>
</comment>
<comment type="catalytic activity">
    <reaction evidence="6">
        <text>L-threonine + hydrogencarbonate + ATP = L-threonylcarbamoyladenylate + diphosphate + H2O</text>
        <dbReference type="Rhea" id="RHEA:36407"/>
        <dbReference type="ChEBI" id="CHEBI:15377"/>
        <dbReference type="ChEBI" id="CHEBI:17544"/>
        <dbReference type="ChEBI" id="CHEBI:30616"/>
        <dbReference type="ChEBI" id="CHEBI:33019"/>
        <dbReference type="ChEBI" id="CHEBI:57926"/>
        <dbReference type="ChEBI" id="CHEBI:73682"/>
        <dbReference type="EC" id="2.7.7.87"/>
    </reaction>
</comment>
<dbReference type="GO" id="GO:0061710">
    <property type="term" value="F:L-threonylcarbamoyladenylate synthase"/>
    <property type="evidence" value="ECO:0007669"/>
    <property type="project" value="UniProtKB-EC"/>
</dbReference>
<dbReference type="Gene3D" id="3.90.870.10">
    <property type="entry name" value="DHBP synthase"/>
    <property type="match status" value="1"/>
</dbReference>
<dbReference type="OrthoDB" id="9814580at2"/>
<dbReference type="AlphaFoldDB" id="A0A0H4J1B9"/>
<dbReference type="GO" id="GO:0003725">
    <property type="term" value="F:double-stranded RNA binding"/>
    <property type="evidence" value="ECO:0007669"/>
    <property type="project" value="InterPro"/>
</dbReference>
<dbReference type="EC" id="2.7.7.87" evidence="3"/>
<name>A0A0H4J1B9_9PROT</name>
<dbReference type="PROSITE" id="PS51163">
    <property type="entry name" value="YRDC"/>
    <property type="match status" value="1"/>
</dbReference>
<proteinExistence type="inferred from homology"/>
<dbReference type="GO" id="GO:0006450">
    <property type="term" value="P:regulation of translational fidelity"/>
    <property type="evidence" value="ECO:0007669"/>
    <property type="project" value="TreeGrafter"/>
</dbReference>
<keyword evidence="5" id="KW-0808">Transferase</keyword>
<evidence type="ECO:0000256" key="1">
    <source>
        <dbReference type="ARBA" id="ARBA00004496"/>
    </source>
</evidence>
<keyword evidence="9" id="KW-1185">Reference proteome</keyword>
<dbReference type="InterPro" id="IPR006070">
    <property type="entry name" value="Sua5-like_dom"/>
</dbReference>
<dbReference type="SUPFAM" id="SSF55821">
    <property type="entry name" value="YrdC/RibB"/>
    <property type="match status" value="1"/>
</dbReference>
<evidence type="ECO:0000256" key="3">
    <source>
        <dbReference type="ARBA" id="ARBA00012584"/>
    </source>
</evidence>
<dbReference type="PANTHER" id="PTHR17490:SF18">
    <property type="entry name" value="THREONYLCARBAMOYL-AMP SYNTHASE"/>
    <property type="match status" value="1"/>
</dbReference>
<evidence type="ECO:0000256" key="5">
    <source>
        <dbReference type="ARBA" id="ARBA00022679"/>
    </source>
</evidence>
<organism evidence="8 9">
    <name type="scientific">Methylophilales bacterium MBRS-H7</name>
    <dbReference type="NCBI Taxonomy" id="1623450"/>
    <lineage>
        <taxon>Bacteria</taxon>
        <taxon>Pseudomonadati</taxon>
        <taxon>Pseudomonadota</taxon>
        <taxon>Betaproteobacteria</taxon>
        <taxon>Nitrosomonadales</taxon>
        <taxon>OM43 clade</taxon>
    </lineage>
</organism>
<reference evidence="8 9" key="1">
    <citation type="submission" date="2015-03" db="EMBL/GenBank/DDBJ databases">
        <title>Comparative analysis of the OM43 clade including a novel species from Red Sea uncovers genomic and metabolic diversity among marine methylotrophs.</title>
        <authorList>
            <person name="Jimenez-Infante F."/>
            <person name="Ngugi D.K."/>
            <person name="Vinu M."/>
            <person name="Alam I."/>
            <person name="Kamau A."/>
            <person name="Blom J."/>
            <person name="Bajic V.B."/>
            <person name="Stingl U."/>
        </authorList>
    </citation>
    <scope>NUCLEOTIDE SEQUENCE [LARGE SCALE GENOMIC DNA]</scope>
    <source>
        <strain evidence="8 9">MBRSH7</strain>
    </source>
</reference>
<dbReference type="PATRIC" id="fig|1623450.3.peg.435"/>
<evidence type="ECO:0000256" key="2">
    <source>
        <dbReference type="ARBA" id="ARBA00007663"/>
    </source>
</evidence>
<evidence type="ECO:0000313" key="8">
    <source>
        <dbReference type="EMBL" id="AKO65578.1"/>
    </source>
</evidence>
<dbReference type="InterPro" id="IPR017945">
    <property type="entry name" value="DHBP_synth_RibB-like_a/b_dom"/>
</dbReference>
<dbReference type="GO" id="GO:0005737">
    <property type="term" value="C:cytoplasm"/>
    <property type="evidence" value="ECO:0007669"/>
    <property type="project" value="UniProtKB-SubCell"/>
</dbReference>
<protein>
    <recommendedName>
        <fullName evidence="3">L-threonylcarbamoyladenylate synthase</fullName>
        <ecNumber evidence="3">2.7.7.87</ecNumber>
    </recommendedName>
</protein>
<dbReference type="Proteomes" id="UP000066549">
    <property type="component" value="Chromosome"/>
</dbReference>
<feature type="domain" description="YrdC-like" evidence="7">
    <location>
        <begin position="1"/>
        <end position="179"/>
    </location>
</feature>
<comment type="subcellular location">
    <subcellularLocation>
        <location evidence="1">Cytoplasm</location>
    </subcellularLocation>
</comment>
<evidence type="ECO:0000313" key="9">
    <source>
        <dbReference type="Proteomes" id="UP000066549"/>
    </source>
</evidence>
<evidence type="ECO:0000259" key="7">
    <source>
        <dbReference type="PROSITE" id="PS51163"/>
    </source>
</evidence>
<dbReference type="InterPro" id="IPR050156">
    <property type="entry name" value="TC-AMP_synthase_SUA5"/>
</dbReference>
<accession>A0A0H4J1B9</accession>
<dbReference type="PANTHER" id="PTHR17490">
    <property type="entry name" value="SUA5"/>
    <property type="match status" value="1"/>
</dbReference>
<evidence type="ECO:0000256" key="4">
    <source>
        <dbReference type="ARBA" id="ARBA00022490"/>
    </source>
</evidence>
<evidence type="ECO:0000256" key="6">
    <source>
        <dbReference type="ARBA" id="ARBA00048366"/>
    </source>
</evidence>